<dbReference type="InterPro" id="IPR010617">
    <property type="entry name" value="TMEM175-like"/>
</dbReference>
<keyword evidence="3" id="KW-0813">Transport</keyword>
<evidence type="ECO:0000256" key="10">
    <source>
        <dbReference type="ARBA" id="ARBA00023136"/>
    </source>
</evidence>
<feature type="transmembrane region" description="Helical" evidence="13">
    <location>
        <begin position="125"/>
        <end position="145"/>
    </location>
</feature>
<evidence type="ECO:0000256" key="1">
    <source>
        <dbReference type="ARBA" id="ARBA00004141"/>
    </source>
</evidence>
<comment type="caution">
    <text evidence="14">The sequence shown here is derived from an EMBL/GenBank/DDBJ whole genome shotgun (WGS) entry which is preliminary data.</text>
</comment>
<comment type="similarity">
    <text evidence="2">Belongs to the TMEM175 family.</text>
</comment>
<dbReference type="PANTHER" id="PTHR31462:SF5">
    <property type="entry name" value="ENDOSOMAL_LYSOSOMAL PROTON CHANNEL TMEM175"/>
    <property type="match status" value="1"/>
</dbReference>
<evidence type="ECO:0000313" key="14">
    <source>
        <dbReference type="EMBL" id="MCD2423095.1"/>
    </source>
</evidence>
<evidence type="ECO:0000256" key="8">
    <source>
        <dbReference type="ARBA" id="ARBA00022989"/>
    </source>
</evidence>
<evidence type="ECO:0000256" key="4">
    <source>
        <dbReference type="ARBA" id="ARBA00022538"/>
    </source>
</evidence>
<protein>
    <submittedName>
        <fullName evidence="14">TMEM175 family protein</fullName>
    </submittedName>
</protein>
<dbReference type="RefSeq" id="WP_231004363.1">
    <property type="nucleotide sequence ID" value="NZ_JAJNEC010000005.1"/>
</dbReference>
<evidence type="ECO:0000256" key="12">
    <source>
        <dbReference type="ARBA" id="ARBA00034430"/>
    </source>
</evidence>
<feature type="transmembrane region" description="Helical" evidence="13">
    <location>
        <begin position="20"/>
        <end position="41"/>
    </location>
</feature>
<evidence type="ECO:0000256" key="11">
    <source>
        <dbReference type="ARBA" id="ARBA00023303"/>
    </source>
</evidence>
<evidence type="ECO:0000256" key="3">
    <source>
        <dbReference type="ARBA" id="ARBA00022448"/>
    </source>
</evidence>
<sequence length="216" mass="24914">MNKETYNKIAGQDTGRIIAISDGVFGVALTLLVLEIRVPVLESIRSEQDLIHAFVALKSKFLVYFLAFMTTGIFWVGHSSQYKYIQESDRNLNWINLLFLLSVTMLPFTTAFLGDYVHFKFPVAVYWLNIFLMGAMLYINWVYACRHHFVHEETRQLVDIPLRRRIITAQSLYFLGALLCFISPVLSIAFIILVQLNYAFAFLSQRKKTPALKTES</sequence>
<keyword evidence="6" id="KW-0631">Potassium channel</keyword>
<feature type="transmembrane region" description="Helical" evidence="13">
    <location>
        <begin position="172"/>
        <end position="194"/>
    </location>
</feature>
<dbReference type="EMBL" id="JAJNEC010000005">
    <property type="protein sequence ID" value="MCD2423095.1"/>
    <property type="molecule type" value="Genomic_DNA"/>
</dbReference>
<organism evidence="14 15">
    <name type="scientific">Niabella pedocola</name>
    <dbReference type="NCBI Taxonomy" id="1752077"/>
    <lineage>
        <taxon>Bacteria</taxon>
        <taxon>Pseudomonadati</taxon>
        <taxon>Bacteroidota</taxon>
        <taxon>Chitinophagia</taxon>
        <taxon>Chitinophagales</taxon>
        <taxon>Chitinophagaceae</taxon>
        <taxon>Niabella</taxon>
    </lineage>
</organism>
<evidence type="ECO:0000256" key="2">
    <source>
        <dbReference type="ARBA" id="ARBA00006920"/>
    </source>
</evidence>
<dbReference type="Proteomes" id="UP001199816">
    <property type="component" value="Unassembled WGS sequence"/>
</dbReference>
<evidence type="ECO:0000313" key="15">
    <source>
        <dbReference type="Proteomes" id="UP001199816"/>
    </source>
</evidence>
<keyword evidence="7" id="KW-0630">Potassium</keyword>
<feature type="transmembrane region" description="Helical" evidence="13">
    <location>
        <begin position="92"/>
        <end position="113"/>
    </location>
</feature>
<name>A0ABS8PPS9_9BACT</name>
<keyword evidence="10 13" id="KW-0472">Membrane</keyword>
<evidence type="ECO:0000256" key="5">
    <source>
        <dbReference type="ARBA" id="ARBA00022692"/>
    </source>
</evidence>
<reference evidence="14 15" key="1">
    <citation type="submission" date="2021-11" db="EMBL/GenBank/DDBJ databases">
        <title>Genomic of Niabella pedocola.</title>
        <authorList>
            <person name="Wu T."/>
        </authorList>
    </citation>
    <scope>NUCLEOTIDE SEQUENCE [LARGE SCALE GENOMIC DNA]</scope>
    <source>
        <strain evidence="14 15">JCM 31011</strain>
    </source>
</reference>
<keyword evidence="4" id="KW-0633">Potassium transport</keyword>
<proteinExistence type="inferred from homology"/>
<dbReference type="PANTHER" id="PTHR31462">
    <property type="entry name" value="ENDOSOMAL/LYSOSOMAL POTASSIUM CHANNEL TMEM175"/>
    <property type="match status" value="1"/>
</dbReference>
<evidence type="ECO:0000256" key="13">
    <source>
        <dbReference type="SAM" id="Phobius"/>
    </source>
</evidence>
<evidence type="ECO:0000256" key="9">
    <source>
        <dbReference type="ARBA" id="ARBA00023065"/>
    </source>
</evidence>
<comment type="catalytic activity">
    <reaction evidence="12">
        <text>K(+)(in) = K(+)(out)</text>
        <dbReference type="Rhea" id="RHEA:29463"/>
        <dbReference type="ChEBI" id="CHEBI:29103"/>
    </reaction>
</comment>
<gene>
    <name evidence="14" type="ORF">LQ567_10000</name>
</gene>
<dbReference type="Pfam" id="PF06736">
    <property type="entry name" value="TMEM175"/>
    <property type="match status" value="1"/>
</dbReference>
<accession>A0ABS8PPS9</accession>
<keyword evidence="9" id="KW-0406">Ion transport</keyword>
<feature type="transmembrane region" description="Helical" evidence="13">
    <location>
        <begin position="61"/>
        <end position="80"/>
    </location>
</feature>
<evidence type="ECO:0000256" key="6">
    <source>
        <dbReference type="ARBA" id="ARBA00022826"/>
    </source>
</evidence>
<comment type="subcellular location">
    <subcellularLocation>
        <location evidence="1">Membrane</location>
        <topology evidence="1">Multi-pass membrane protein</topology>
    </subcellularLocation>
</comment>
<evidence type="ECO:0000256" key="7">
    <source>
        <dbReference type="ARBA" id="ARBA00022958"/>
    </source>
</evidence>
<keyword evidence="8 13" id="KW-1133">Transmembrane helix</keyword>
<keyword evidence="15" id="KW-1185">Reference proteome</keyword>
<keyword evidence="11" id="KW-0407">Ion channel</keyword>
<keyword evidence="5 13" id="KW-0812">Transmembrane</keyword>